<dbReference type="Gene3D" id="3.40.605.10">
    <property type="entry name" value="Aldehyde Dehydrogenase, Chain A, domain 1"/>
    <property type="match status" value="1"/>
</dbReference>
<dbReference type="FunFam" id="3.40.605.10:FF:000004">
    <property type="entry name" value="Aldehyde dehydrogenase"/>
    <property type="match status" value="1"/>
</dbReference>
<evidence type="ECO:0000256" key="7">
    <source>
        <dbReference type="RuleBase" id="RU003345"/>
    </source>
</evidence>
<dbReference type="PANTHER" id="PTHR43570:SF20">
    <property type="entry name" value="ALDEHYDE DEHYDROGENASE ALDX-RELATED"/>
    <property type="match status" value="1"/>
</dbReference>
<organism evidence="9 10">
    <name type="scientific">Anditalea andensis</name>
    <dbReference type="NCBI Taxonomy" id="1048983"/>
    <lineage>
        <taxon>Bacteria</taxon>
        <taxon>Pseudomonadati</taxon>
        <taxon>Bacteroidota</taxon>
        <taxon>Cytophagia</taxon>
        <taxon>Cytophagales</taxon>
        <taxon>Cytophagaceae</taxon>
        <taxon>Anditalea</taxon>
    </lineage>
</organism>
<evidence type="ECO:0000313" key="10">
    <source>
        <dbReference type="Proteomes" id="UP000027821"/>
    </source>
</evidence>
<name>A0A074L028_9BACT</name>
<gene>
    <name evidence="9" type="ORF">EL17_12725</name>
</gene>
<dbReference type="InterPro" id="IPR016163">
    <property type="entry name" value="Ald_DH_C"/>
</dbReference>
<evidence type="ECO:0000256" key="5">
    <source>
        <dbReference type="PIRSR" id="PIRSR036492-1"/>
    </source>
</evidence>
<comment type="similarity">
    <text evidence="1 4 7">Belongs to the aldehyde dehydrogenase family.</text>
</comment>
<dbReference type="InterPro" id="IPR016161">
    <property type="entry name" value="Ald_DH/histidinol_DH"/>
</dbReference>
<proteinExistence type="inferred from homology"/>
<dbReference type="Gene3D" id="3.40.309.10">
    <property type="entry name" value="Aldehyde Dehydrogenase, Chain A, domain 2"/>
    <property type="match status" value="1"/>
</dbReference>
<evidence type="ECO:0000256" key="2">
    <source>
        <dbReference type="ARBA" id="ARBA00023002"/>
    </source>
</evidence>
<dbReference type="FunFam" id="3.40.309.10:FF:000003">
    <property type="entry name" value="Aldehyde dehydrogenase"/>
    <property type="match status" value="1"/>
</dbReference>
<dbReference type="Proteomes" id="UP000027821">
    <property type="component" value="Unassembled WGS sequence"/>
</dbReference>
<dbReference type="STRING" id="1048983.EL17_12725"/>
<dbReference type="PANTHER" id="PTHR43570">
    <property type="entry name" value="ALDEHYDE DEHYDROGENASE"/>
    <property type="match status" value="1"/>
</dbReference>
<feature type="domain" description="Aldehyde dehydrogenase" evidence="8">
    <location>
        <begin position="10"/>
        <end position="444"/>
    </location>
</feature>
<dbReference type="OrthoDB" id="9762913at2"/>
<dbReference type="AlphaFoldDB" id="A0A074L028"/>
<keyword evidence="10" id="KW-1185">Reference proteome</keyword>
<dbReference type="GO" id="GO:0005737">
    <property type="term" value="C:cytoplasm"/>
    <property type="evidence" value="ECO:0007669"/>
    <property type="project" value="TreeGrafter"/>
</dbReference>
<dbReference type="PROSITE" id="PS00070">
    <property type="entry name" value="ALDEHYDE_DEHYDR_CYS"/>
    <property type="match status" value="1"/>
</dbReference>
<dbReference type="InterPro" id="IPR016162">
    <property type="entry name" value="Ald_DH_N"/>
</dbReference>
<sequence>MDPIALHIQANVDLIFNKQRHHALQLRLSTKEERLIKLKKLQTWIRKNIGEIRNALYADLKKPSVEVDLSETYVVLAEINLAIKNLGKWMQPTKVNNPMSMAGIQSYIQYEPKGTSLIISPWNFPFQLAITPLVSAIAAGCTAIIKPSEMSVHTSALLSRMVAEVFAVEEVALFQGEVNVAEMLLQKPFEHIFFTGSPSVGKTVMKAAAEHLASVTLELGGKSPAIIDKGTNLDDAAQKIAWGKFMNSGQTCIAPDYLLVNSSILDSFLVHLKAQIIKMYDPKGKGIHKSKDYARIINGKNLKRISRLLNDALLKGAVMHFGGEIIEEECFIAPTVLTHISEEMDIMNEEIFGPLLPIIPYENIKEIPCMINSKPKPLAMYVFSNEAFVMDYILSHTSAGGVCINDTIVHYLHPELPFGGVNNSGIGKSHGYHGFLAFSNQKSILKQKTGFTTNKMLYPPYGFAEKKISEVFIKLFG</sequence>
<dbReference type="InterPro" id="IPR015590">
    <property type="entry name" value="Aldehyde_DH_dom"/>
</dbReference>
<keyword evidence="3" id="KW-0520">NAD</keyword>
<dbReference type="PROSITE" id="PS00687">
    <property type="entry name" value="ALDEHYDE_DEHYDR_GLU"/>
    <property type="match status" value="1"/>
</dbReference>
<dbReference type="PIRSF" id="PIRSF036492">
    <property type="entry name" value="ALDH"/>
    <property type="match status" value="1"/>
</dbReference>
<evidence type="ECO:0000256" key="4">
    <source>
        <dbReference type="PIRNR" id="PIRNR036492"/>
    </source>
</evidence>
<reference evidence="9 10" key="1">
    <citation type="submission" date="2014-04" db="EMBL/GenBank/DDBJ databases">
        <title>Characterization and application of a salt tolerant electro-active bacterium.</title>
        <authorList>
            <person name="Yang L."/>
            <person name="Wei S."/>
            <person name="Tay Q.X.M."/>
        </authorList>
    </citation>
    <scope>NUCLEOTIDE SEQUENCE [LARGE SCALE GENOMIC DNA]</scope>
    <source>
        <strain evidence="9 10">LY1</strain>
    </source>
</reference>
<protein>
    <recommendedName>
        <fullName evidence="4">Aldehyde dehydrogenase</fullName>
    </recommendedName>
</protein>
<dbReference type="InterPro" id="IPR016160">
    <property type="entry name" value="Ald_DH_CS_CYS"/>
</dbReference>
<evidence type="ECO:0000256" key="6">
    <source>
        <dbReference type="PROSITE-ProRule" id="PRU10007"/>
    </source>
</evidence>
<dbReference type="InterPro" id="IPR012394">
    <property type="entry name" value="Aldehyde_DH_NAD(P)"/>
</dbReference>
<comment type="caution">
    <text evidence="9">The sequence shown here is derived from an EMBL/GenBank/DDBJ whole genome shotgun (WGS) entry which is preliminary data.</text>
</comment>
<evidence type="ECO:0000259" key="8">
    <source>
        <dbReference type="Pfam" id="PF00171"/>
    </source>
</evidence>
<dbReference type="eggNOG" id="COG1012">
    <property type="taxonomic scope" value="Bacteria"/>
</dbReference>
<dbReference type="GO" id="GO:0004029">
    <property type="term" value="F:aldehyde dehydrogenase (NAD+) activity"/>
    <property type="evidence" value="ECO:0007669"/>
    <property type="project" value="TreeGrafter"/>
</dbReference>
<accession>A0A074L028</accession>
<dbReference type="GO" id="GO:0006081">
    <property type="term" value="P:aldehyde metabolic process"/>
    <property type="evidence" value="ECO:0007669"/>
    <property type="project" value="InterPro"/>
</dbReference>
<keyword evidence="2 4" id="KW-0560">Oxidoreductase</keyword>
<evidence type="ECO:0000256" key="3">
    <source>
        <dbReference type="ARBA" id="ARBA00023027"/>
    </source>
</evidence>
<evidence type="ECO:0000256" key="1">
    <source>
        <dbReference type="ARBA" id="ARBA00009986"/>
    </source>
</evidence>
<dbReference type="InterPro" id="IPR029510">
    <property type="entry name" value="Ald_DH_CS_GLU"/>
</dbReference>
<dbReference type="Pfam" id="PF00171">
    <property type="entry name" value="Aldedh"/>
    <property type="match status" value="1"/>
</dbReference>
<feature type="active site" evidence="5 6">
    <location>
        <position position="218"/>
    </location>
</feature>
<dbReference type="CDD" id="cd07134">
    <property type="entry name" value="ALDH_AlkH-like"/>
    <property type="match status" value="1"/>
</dbReference>
<dbReference type="SUPFAM" id="SSF53720">
    <property type="entry name" value="ALDH-like"/>
    <property type="match status" value="1"/>
</dbReference>
<dbReference type="RefSeq" id="WP_035074956.1">
    <property type="nucleotide sequence ID" value="NZ_JMIH01000022.1"/>
</dbReference>
<evidence type="ECO:0000313" key="9">
    <source>
        <dbReference type="EMBL" id="KEO73213.1"/>
    </source>
</evidence>
<dbReference type="EMBL" id="JMIH01000022">
    <property type="protein sequence ID" value="KEO73213.1"/>
    <property type="molecule type" value="Genomic_DNA"/>
</dbReference>
<feature type="active site" evidence="5">
    <location>
        <position position="252"/>
    </location>
</feature>